<name>A0A1H4E0J4_9ACTO</name>
<dbReference type="NCBIfam" id="TIGR01484">
    <property type="entry name" value="HAD-SF-IIB"/>
    <property type="match status" value="1"/>
</dbReference>
<evidence type="ECO:0000313" key="1">
    <source>
        <dbReference type="EMBL" id="SEA78289.1"/>
    </source>
</evidence>
<dbReference type="SUPFAM" id="SSF56784">
    <property type="entry name" value="HAD-like"/>
    <property type="match status" value="1"/>
</dbReference>
<dbReference type="PANTHER" id="PTHR10000:SF8">
    <property type="entry name" value="HAD SUPERFAMILY HYDROLASE-LIKE, TYPE 3"/>
    <property type="match status" value="1"/>
</dbReference>
<organism evidence="1 2">
    <name type="scientific">Bowdeniella nasicola</name>
    <dbReference type="NCBI Taxonomy" id="208480"/>
    <lineage>
        <taxon>Bacteria</taxon>
        <taxon>Bacillati</taxon>
        <taxon>Actinomycetota</taxon>
        <taxon>Actinomycetes</taxon>
        <taxon>Actinomycetales</taxon>
        <taxon>Actinomycetaceae</taxon>
        <taxon>Bowdeniella</taxon>
    </lineage>
</organism>
<dbReference type="Gene3D" id="3.30.1240.10">
    <property type="match status" value="1"/>
</dbReference>
<dbReference type="Gene3D" id="3.40.50.1000">
    <property type="entry name" value="HAD superfamily/HAD-like"/>
    <property type="match status" value="1"/>
</dbReference>
<protein>
    <recommendedName>
        <fullName evidence="3">Hydrolase</fullName>
    </recommendedName>
</protein>
<dbReference type="Proteomes" id="UP000199288">
    <property type="component" value="Unassembled WGS sequence"/>
</dbReference>
<dbReference type="GO" id="GO:0016791">
    <property type="term" value="F:phosphatase activity"/>
    <property type="evidence" value="ECO:0007669"/>
    <property type="project" value="TreeGrafter"/>
</dbReference>
<reference evidence="2" key="1">
    <citation type="submission" date="2016-10" db="EMBL/GenBank/DDBJ databases">
        <authorList>
            <person name="Varghese N."/>
            <person name="Submissions S."/>
        </authorList>
    </citation>
    <scope>NUCLEOTIDE SEQUENCE [LARGE SCALE GENOMIC DNA]</scope>
    <source>
        <strain evidence="2">KPR-1</strain>
    </source>
</reference>
<dbReference type="InterPro" id="IPR036412">
    <property type="entry name" value="HAD-like_sf"/>
</dbReference>
<dbReference type="RefSeq" id="WP_092566183.1">
    <property type="nucleotide sequence ID" value="NZ_FNQV01000023.1"/>
</dbReference>
<proteinExistence type="predicted"/>
<dbReference type="AlphaFoldDB" id="A0A1H4E0J4"/>
<evidence type="ECO:0000313" key="2">
    <source>
        <dbReference type="Proteomes" id="UP000199288"/>
    </source>
</evidence>
<dbReference type="Pfam" id="PF08282">
    <property type="entry name" value="Hydrolase_3"/>
    <property type="match status" value="1"/>
</dbReference>
<evidence type="ECO:0008006" key="3">
    <source>
        <dbReference type="Google" id="ProtNLM"/>
    </source>
</evidence>
<dbReference type="GO" id="GO:0000287">
    <property type="term" value="F:magnesium ion binding"/>
    <property type="evidence" value="ECO:0007669"/>
    <property type="project" value="TreeGrafter"/>
</dbReference>
<sequence length="268" mass="28690">MSLPRLIATDLDGTFLSPDTSISETNRAAVARAHAEGIPVVFATGRPPTWLGVIDDVQDADDRVIAANGAVLIHAKTREIIEDYPLEADVAHSVASDLREVLPGVKFAVQQHFAFGYEEGFATEAPASLRGRMFAGQLDHLIAGEPFIKLLARHADMGAIEMARRARPAVGDRLTVTFSMSDDYGLLELSAPGVTKAHALERFAASLGIGAADVAAFGDMPNDRAMLQWAGHAHVMGNAHPDLDDVDARRIGTNGEDAVGRTILSWFD</sequence>
<gene>
    <name evidence="1" type="ORF">SAMN02910418_02401</name>
</gene>
<dbReference type="PANTHER" id="PTHR10000">
    <property type="entry name" value="PHOSPHOSERINE PHOSPHATASE"/>
    <property type="match status" value="1"/>
</dbReference>
<dbReference type="GO" id="GO:0005829">
    <property type="term" value="C:cytosol"/>
    <property type="evidence" value="ECO:0007669"/>
    <property type="project" value="TreeGrafter"/>
</dbReference>
<accession>A0A1H4E0J4</accession>
<dbReference type="InterPro" id="IPR023214">
    <property type="entry name" value="HAD_sf"/>
</dbReference>
<dbReference type="EMBL" id="FNQV01000023">
    <property type="protein sequence ID" value="SEA78289.1"/>
    <property type="molecule type" value="Genomic_DNA"/>
</dbReference>
<dbReference type="OrthoDB" id="3180855at2"/>
<dbReference type="InterPro" id="IPR006379">
    <property type="entry name" value="HAD-SF_hydro_IIB"/>
</dbReference>
<keyword evidence="2" id="KW-1185">Reference proteome</keyword>